<dbReference type="AlphaFoldDB" id="A0A7S3LA58"/>
<dbReference type="EMBL" id="HBIM01017963">
    <property type="protein sequence ID" value="CAE0416803.1"/>
    <property type="molecule type" value="Transcribed_RNA"/>
</dbReference>
<protein>
    <recommendedName>
        <fullName evidence="5">MYND-type domain-containing protein</fullName>
    </recommendedName>
</protein>
<dbReference type="Gene3D" id="6.10.140.2220">
    <property type="match status" value="1"/>
</dbReference>
<evidence type="ECO:0000256" key="1">
    <source>
        <dbReference type="ARBA" id="ARBA00022723"/>
    </source>
</evidence>
<name>A0A7S3LA58_9STRA</name>
<evidence type="ECO:0000313" key="6">
    <source>
        <dbReference type="EMBL" id="CAE0416803.1"/>
    </source>
</evidence>
<dbReference type="PROSITE" id="PS50865">
    <property type="entry name" value="ZF_MYND_2"/>
    <property type="match status" value="1"/>
</dbReference>
<keyword evidence="2 4" id="KW-0863">Zinc-finger</keyword>
<dbReference type="InterPro" id="IPR002893">
    <property type="entry name" value="Znf_MYND"/>
</dbReference>
<dbReference type="SUPFAM" id="SSF144232">
    <property type="entry name" value="HIT/MYND zinc finger-like"/>
    <property type="match status" value="1"/>
</dbReference>
<feature type="domain" description="MYND-type" evidence="5">
    <location>
        <begin position="157"/>
        <end position="197"/>
    </location>
</feature>
<organism evidence="6">
    <name type="scientific">Amphora coffeiformis</name>
    <dbReference type="NCBI Taxonomy" id="265554"/>
    <lineage>
        <taxon>Eukaryota</taxon>
        <taxon>Sar</taxon>
        <taxon>Stramenopiles</taxon>
        <taxon>Ochrophyta</taxon>
        <taxon>Bacillariophyta</taxon>
        <taxon>Bacillariophyceae</taxon>
        <taxon>Bacillariophycidae</taxon>
        <taxon>Thalassiophysales</taxon>
        <taxon>Catenulaceae</taxon>
        <taxon>Amphora</taxon>
    </lineage>
</organism>
<sequence length="252" mass="28983">MYSSFKCRHGSVDLGQEKAKYQEGLRTILKLIERYTAKKSHSVGRKSAKQFMIDCPNLVNEKMVAFLVRTGTSMMLANDPDSTFRIQGIAELAGCLEAKLRGHTTMKDDLRLTKNADGYKRAATRNLKRFFRKRIPCPCLDKKCKKQKHEKKACCSFGPCSERKALKRLHICSGCMDALYCCAECQRNDWKSHSTVCKFIKDEKCEPNNVSTKEEHTETTESDWWSEVESEDWEIEEADSEWLQISSLKDLV</sequence>
<evidence type="ECO:0000256" key="4">
    <source>
        <dbReference type="PROSITE-ProRule" id="PRU00134"/>
    </source>
</evidence>
<evidence type="ECO:0000259" key="5">
    <source>
        <dbReference type="PROSITE" id="PS50865"/>
    </source>
</evidence>
<gene>
    <name evidence="6" type="ORF">ACOF00016_LOCUS13810</name>
</gene>
<keyword evidence="1" id="KW-0479">Metal-binding</keyword>
<evidence type="ECO:0000256" key="2">
    <source>
        <dbReference type="ARBA" id="ARBA00022771"/>
    </source>
</evidence>
<dbReference type="GO" id="GO:0008270">
    <property type="term" value="F:zinc ion binding"/>
    <property type="evidence" value="ECO:0007669"/>
    <property type="project" value="UniProtKB-KW"/>
</dbReference>
<reference evidence="6" key="1">
    <citation type="submission" date="2021-01" db="EMBL/GenBank/DDBJ databases">
        <authorList>
            <person name="Corre E."/>
            <person name="Pelletier E."/>
            <person name="Niang G."/>
            <person name="Scheremetjew M."/>
            <person name="Finn R."/>
            <person name="Kale V."/>
            <person name="Holt S."/>
            <person name="Cochrane G."/>
            <person name="Meng A."/>
            <person name="Brown T."/>
            <person name="Cohen L."/>
        </authorList>
    </citation>
    <scope>NUCLEOTIDE SEQUENCE</scope>
    <source>
        <strain evidence="6">CCMP127</strain>
    </source>
</reference>
<evidence type="ECO:0000256" key="3">
    <source>
        <dbReference type="ARBA" id="ARBA00022833"/>
    </source>
</evidence>
<keyword evidence="3" id="KW-0862">Zinc</keyword>
<proteinExistence type="predicted"/>
<accession>A0A7S3LA58</accession>